<dbReference type="Proteomes" id="UP001445076">
    <property type="component" value="Unassembled WGS sequence"/>
</dbReference>
<dbReference type="AlphaFoldDB" id="A0AAW0X4S5"/>
<name>A0AAW0X4S5_CHEQU</name>
<dbReference type="SMART" id="SM00718">
    <property type="entry name" value="DM4_12"/>
    <property type="match status" value="1"/>
</dbReference>
<reference evidence="1 2" key="1">
    <citation type="journal article" date="2024" name="BMC Genomics">
        <title>Genome assembly of redclaw crayfish (Cherax quadricarinatus) provides insights into its immune adaptation and hypoxia tolerance.</title>
        <authorList>
            <person name="Liu Z."/>
            <person name="Zheng J."/>
            <person name="Li H."/>
            <person name="Fang K."/>
            <person name="Wang S."/>
            <person name="He J."/>
            <person name="Zhou D."/>
            <person name="Weng S."/>
            <person name="Chi M."/>
            <person name="Gu Z."/>
            <person name="He J."/>
            <person name="Li F."/>
            <person name="Wang M."/>
        </authorList>
    </citation>
    <scope>NUCLEOTIDE SEQUENCE [LARGE SCALE GENOMIC DNA]</scope>
    <source>
        <strain evidence="1">ZL_2023a</strain>
    </source>
</reference>
<dbReference type="EMBL" id="JARKIK010000049">
    <property type="protein sequence ID" value="KAK8734913.1"/>
    <property type="molecule type" value="Genomic_DNA"/>
</dbReference>
<protein>
    <submittedName>
        <fullName evidence="1">Uncharacterized protein</fullName>
    </submittedName>
</protein>
<dbReference type="PANTHER" id="PTHR21398">
    <property type="entry name" value="AGAP007094-PA"/>
    <property type="match status" value="1"/>
</dbReference>
<evidence type="ECO:0000313" key="1">
    <source>
        <dbReference type="EMBL" id="KAK8734913.1"/>
    </source>
</evidence>
<proteinExistence type="predicted"/>
<feature type="non-terminal residue" evidence="1">
    <location>
        <position position="1"/>
    </location>
</feature>
<dbReference type="PANTHER" id="PTHR21398:SF6">
    <property type="entry name" value="AGAP007094-PA"/>
    <property type="match status" value="1"/>
</dbReference>
<gene>
    <name evidence="1" type="ORF">OTU49_005725</name>
</gene>
<evidence type="ECO:0000313" key="2">
    <source>
        <dbReference type="Proteomes" id="UP001445076"/>
    </source>
</evidence>
<comment type="caution">
    <text evidence="1">The sequence shown here is derived from an EMBL/GenBank/DDBJ whole genome shotgun (WGS) entry which is preliminary data.</text>
</comment>
<sequence length="230" mass="26139">GARPLLTLTLQGVGVTVTVPPASNQHFSSRLLLSPVVRMTAALPGLFTRPYLVFNNQFGVPIFTDNDEDGVPTIRNIPLGIVSFVIILDALAREYKYGRTFTDDQMSIYRSLEARLDNSYGQDGRFCLLRFICEVQKYPIEEWTIVGQLINAVFTPGEDEREEMVEYREARLTGRLEEPESCIFAYGHRCPFSIFNYFSELDVLMAQGDLDLERQGDLDLEREGDQDGYM</sequence>
<dbReference type="InterPro" id="IPR006631">
    <property type="entry name" value="DM4_12"/>
</dbReference>
<dbReference type="Pfam" id="PF07841">
    <property type="entry name" value="DM4_12"/>
    <property type="match status" value="1"/>
</dbReference>
<accession>A0AAW0X4S5</accession>
<organism evidence="1 2">
    <name type="scientific">Cherax quadricarinatus</name>
    <name type="common">Australian red claw crayfish</name>
    <dbReference type="NCBI Taxonomy" id="27406"/>
    <lineage>
        <taxon>Eukaryota</taxon>
        <taxon>Metazoa</taxon>
        <taxon>Ecdysozoa</taxon>
        <taxon>Arthropoda</taxon>
        <taxon>Crustacea</taxon>
        <taxon>Multicrustacea</taxon>
        <taxon>Malacostraca</taxon>
        <taxon>Eumalacostraca</taxon>
        <taxon>Eucarida</taxon>
        <taxon>Decapoda</taxon>
        <taxon>Pleocyemata</taxon>
        <taxon>Astacidea</taxon>
        <taxon>Parastacoidea</taxon>
        <taxon>Parastacidae</taxon>
        <taxon>Cherax</taxon>
    </lineage>
</organism>
<keyword evidence="2" id="KW-1185">Reference proteome</keyword>